<dbReference type="GO" id="GO:0043165">
    <property type="term" value="P:Gram-negative-bacterium-type cell outer membrane assembly"/>
    <property type="evidence" value="ECO:0007669"/>
    <property type="project" value="UniProtKB-UniRule"/>
</dbReference>
<dbReference type="InterPro" id="IPR017689">
    <property type="entry name" value="BamD"/>
</dbReference>
<dbReference type="AlphaFoldDB" id="A0A1M7R413"/>
<comment type="subunit">
    <text evidence="6">Part of the Bam complex.</text>
</comment>
<sequence>MQKKLSVVAATVVLLGLSGCGLFSEKADETKGWSATKLYSEASEELDGQHYERAIQLFEKLESSYPFGTYAQQAQMNIAYAYYKSQDQAQALAAVERFIKLHPNHANVDYMYYLRGLINFNDQVSFLNFVYEQDATERDPKATREAYAAFKELVTKFPNSKYTPDSLDRMRYLINAMASYEIHVARYYYRRGAYLAAANRAMGIMSDFRDSPSIEEALFIMIRSYDKLGMTELRNDTERVFRLNYPNSKFLDEGKKAERHWWKFWSSNASM</sequence>
<feature type="repeat" description="TPR" evidence="7">
    <location>
        <begin position="72"/>
        <end position="105"/>
    </location>
</feature>
<evidence type="ECO:0000256" key="1">
    <source>
        <dbReference type="ARBA" id="ARBA00022729"/>
    </source>
</evidence>
<keyword evidence="2 6" id="KW-0472">Membrane</keyword>
<dbReference type="SUPFAM" id="SSF48452">
    <property type="entry name" value="TPR-like"/>
    <property type="match status" value="1"/>
</dbReference>
<gene>
    <name evidence="6" type="primary">bamD</name>
    <name evidence="9" type="ORF">SAMN05192549_11057</name>
</gene>
<dbReference type="EMBL" id="FRCX01000010">
    <property type="protein sequence ID" value="SHN39738.1"/>
    <property type="molecule type" value="Genomic_DNA"/>
</dbReference>
<dbReference type="PANTHER" id="PTHR37423:SF1">
    <property type="entry name" value="OUTER MEMBRANE PROTEIN ASSEMBLY FACTOR BAMD"/>
    <property type="match status" value="1"/>
</dbReference>
<keyword evidence="1 6" id="KW-0732">Signal</keyword>
<reference evidence="10" key="1">
    <citation type="submission" date="2016-11" db="EMBL/GenBank/DDBJ databases">
        <authorList>
            <person name="Varghese N."/>
            <person name="Submissions S."/>
        </authorList>
    </citation>
    <scope>NUCLEOTIDE SEQUENCE [LARGE SCALE GENOMIC DNA]</scope>
    <source>
        <strain evidence="10">Sac-22</strain>
    </source>
</reference>
<keyword evidence="7" id="KW-0802">TPR repeat</keyword>
<dbReference type="GO" id="GO:1990063">
    <property type="term" value="C:Bam protein complex"/>
    <property type="evidence" value="ECO:0007669"/>
    <property type="project" value="TreeGrafter"/>
</dbReference>
<comment type="function">
    <text evidence="6">Part of the outer membrane protein assembly complex, which is involved in assembly and insertion of beta-barrel proteins into the outer membrane.</text>
</comment>
<comment type="subcellular location">
    <subcellularLocation>
        <location evidence="6">Cell outer membrane</location>
        <topology evidence="6">Lipid-anchor</topology>
    </subcellularLocation>
</comment>
<evidence type="ECO:0000313" key="9">
    <source>
        <dbReference type="EMBL" id="SHN39738.1"/>
    </source>
</evidence>
<keyword evidence="3 6" id="KW-0564">Palmitate</keyword>
<dbReference type="CDD" id="cd15830">
    <property type="entry name" value="BamD"/>
    <property type="match status" value="1"/>
</dbReference>
<dbReference type="Pfam" id="PF13525">
    <property type="entry name" value="YfiO"/>
    <property type="match status" value="1"/>
</dbReference>
<evidence type="ECO:0000256" key="5">
    <source>
        <dbReference type="ARBA" id="ARBA00023288"/>
    </source>
</evidence>
<evidence type="ECO:0000256" key="6">
    <source>
        <dbReference type="HAMAP-Rule" id="MF_00922"/>
    </source>
</evidence>
<dbReference type="InterPro" id="IPR039565">
    <property type="entry name" value="BamD-like"/>
</dbReference>
<evidence type="ECO:0000256" key="3">
    <source>
        <dbReference type="ARBA" id="ARBA00023139"/>
    </source>
</evidence>
<evidence type="ECO:0000256" key="4">
    <source>
        <dbReference type="ARBA" id="ARBA00023237"/>
    </source>
</evidence>
<dbReference type="Proteomes" id="UP000184339">
    <property type="component" value="Unassembled WGS sequence"/>
</dbReference>
<dbReference type="NCBIfam" id="TIGR03302">
    <property type="entry name" value="OM_YfiO"/>
    <property type="match status" value="1"/>
</dbReference>
<organism evidence="9 10">
    <name type="scientific">Duganella sacchari</name>
    <dbReference type="NCBI Taxonomy" id="551987"/>
    <lineage>
        <taxon>Bacteria</taxon>
        <taxon>Pseudomonadati</taxon>
        <taxon>Pseudomonadota</taxon>
        <taxon>Betaproteobacteria</taxon>
        <taxon>Burkholderiales</taxon>
        <taxon>Oxalobacteraceae</taxon>
        <taxon>Telluria group</taxon>
        <taxon>Duganella</taxon>
    </lineage>
</organism>
<evidence type="ECO:0000256" key="7">
    <source>
        <dbReference type="PROSITE-ProRule" id="PRU00339"/>
    </source>
</evidence>
<comment type="similarity">
    <text evidence="6">Belongs to the BamD family.</text>
</comment>
<dbReference type="Gene3D" id="1.25.40.10">
    <property type="entry name" value="Tetratricopeptide repeat domain"/>
    <property type="match status" value="1"/>
</dbReference>
<dbReference type="RefSeq" id="WP_072787380.1">
    <property type="nucleotide sequence ID" value="NZ_FRCX01000010.1"/>
</dbReference>
<protein>
    <recommendedName>
        <fullName evidence="6">Outer membrane protein assembly factor BamD</fullName>
    </recommendedName>
</protein>
<evidence type="ECO:0000256" key="2">
    <source>
        <dbReference type="ARBA" id="ARBA00023136"/>
    </source>
</evidence>
<name>A0A1M7R413_9BURK</name>
<keyword evidence="4 6" id="KW-0998">Cell outer membrane</keyword>
<dbReference type="PANTHER" id="PTHR37423">
    <property type="entry name" value="SOLUBLE LYTIC MUREIN TRANSGLYCOSYLASE-RELATED"/>
    <property type="match status" value="1"/>
</dbReference>
<dbReference type="PROSITE" id="PS50005">
    <property type="entry name" value="TPR"/>
    <property type="match status" value="1"/>
</dbReference>
<dbReference type="OrthoDB" id="9779191at2"/>
<feature type="domain" description="Outer membrane lipoprotein BamD-like" evidence="8">
    <location>
        <begin position="35"/>
        <end position="237"/>
    </location>
</feature>
<dbReference type="HAMAP" id="MF_00922">
    <property type="entry name" value="OM_assembly_BamD"/>
    <property type="match status" value="1"/>
</dbReference>
<evidence type="ECO:0000259" key="8">
    <source>
        <dbReference type="Pfam" id="PF13525"/>
    </source>
</evidence>
<dbReference type="InterPro" id="IPR019734">
    <property type="entry name" value="TPR_rpt"/>
</dbReference>
<keyword evidence="10" id="KW-1185">Reference proteome</keyword>
<dbReference type="GO" id="GO:0051205">
    <property type="term" value="P:protein insertion into membrane"/>
    <property type="evidence" value="ECO:0007669"/>
    <property type="project" value="UniProtKB-UniRule"/>
</dbReference>
<dbReference type="STRING" id="551987.SAMN05192549_11057"/>
<accession>A0A1M7R413</accession>
<dbReference type="PROSITE" id="PS51257">
    <property type="entry name" value="PROKAR_LIPOPROTEIN"/>
    <property type="match status" value="1"/>
</dbReference>
<dbReference type="InterPro" id="IPR011990">
    <property type="entry name" value="TPR-like_helical_dom_sf"/>
</dbReference>
<evidence type="ECO:0000313" key="10">
    <source>
        <dbReference type="Proteomes" id="UP000184339"/>
    </source>
</evidence>
<keyword evidence="5 6" id="KW-0449">Lipoprotein</keyword>
<proteinExistence type="inferred from homology"/>